<keyword evidence="2" id="KW-0472">Membrane</keyword>
<evidence type="ECO:0000313" key="3">
    <source>
        <dbReference type="EMBL" id="MBL7630139.1"/>
    </source>
</evidence>
<comment type="caution">
    <text evidence="3">The sequence shown here is derived from an EMBL/GenBank/DDBJ whole genome shotgun (WGS) entry which is preliminary data.</text>
</comment>
<evidence type="ECO:0000256" key="1">
    <source>
        <dbReference type="SAM" id="Coils"/>
    </source>
</evidence>
<feature type="coiled-coil region" evidence="1">
    <location>
        <begin position="38"/>
        <end position="65"/>
    </location>
</feature>
<sequence>MDTSEFAIAIASAAVAFVSVVIAAIYAHSQRRIAVRAAVAAERSADEARRSADEARRSADAAEEVTRIERERRAEELADADRAHTVTRMILAWGAGCGPESGLLGHRQAGVTNYA</sequence>
<keyword evidence="4" id="KW-1185">Reference proteome</keyword>
<dbReference type="EMBL" id="JAEACQ010000243">
    <property type="protein sequence ID" value="MBL7630139.1"/>
    <property type="molecule type" value="Genomic_DNA"/>
</dbReference>
<keyword evidence="2" id="KW-1133">Transmembrane helix</keyword>
<reference evidence="3" key="1">
    <citation type="submission" date="2020-12" db="EMBL/GenBank/DDBJ databases">
        <title>Genomic characterization of non-nitrogen-fixing Frankia strains.</title>
        <authorList>
            <person name="Carlos-Shanley C."/>
            <person name="Guerra T."/>
            <person name="Hahn D."/>
        </authorList>
    </citation>
    <scope>NUCLEOTIDE SEQUENCE</scope>
    <source>
        <strain evidence="3">CN6</strain>
    </source>
</reference>
<accession>A0A937RJS0</accession>
<feature type="transmembrane region" description="Helical" evidence="2">
    <location>
        <begin position="6"/>
        <end position="27"/>
    </location>
</feature>
<dbReference type="RefSeq" id="WP_203004657.1">
    <property type="nucleotide sequence ID" value="NZ_JADWYU010000136.1"/>
</dbReference>
<dbReference type="Proteomes" id="UP000604475">
    <property type="component" value="Unassembled WGS sequence"/>
</dbReference>
<proteinExistence type="predicted"/>
<dbReference type="AlphaFoldDB" id="A0A937RJS0"/>
<keyword evidence="2" id="KW-0812">Transmembrane</keyword>
<keyword evidence="1" id="KW-0175">Coiled coil</keyword>
<evidence type="ECO:0000313" key="4">
    <source>
        <dbReference type="Proteomes" id="UP000604475"/>
    </source>
</evidence>
<protein>
    <submittedName>
        <fullName evidence="3">Uncharacterized protein</fullName>
    </submittedName>
</protein>
<name>A0A937RJS0_9ACTN</name>
<gene>
    <name evidence="3" type="ORF">I7412_23830</name>
</gene>
<evidence type="ECO:0000256" key="2">
    <source>
        <dbReference type="SAM" id="Phobius"/>
    </source>
</evidence>
<organism evidence="3 4">
    <name type="scientific">Frankia nepalensis</name>
    <dbReference type="NCBI Taxonomy" id="1836974"/>
    <lineage>
        <taxon>Bacteria</taxon>
        <taxon>Bacillati</taxon>
        <taxon>Actinomycetota</taxon>
        <taxon>Actinomycetes</taxon>
        <taxon>Frankiales</taxon>
        <taxon>Frankiaceae</taxon>
        <taxon>Frankia</taxon>
    </lineage>
</organism>